<dbReference type="EMBL" id="OY731399">
    <property type="protein sequence ID" value="CAJ1931412.1"/>
    <property type="molecule type" value="Genomic_DNA"/>
</dbReference>
<name>A0AA86RXU9_9FABA</name>
<organism evidence="1 2">
    <name type="scientific">Sphenostylis stenocarpa</name>
    <dbReference type="NCBI Taxonomy" id="92480"/>
    <lineage>
        <taxon>Eukaryota</taxon>
        <taxon>Viridiplantae</taxon>
        <taxon>Streptophyta</taxon>
        <taxon>Embryophyta</taxon>
        <taxon>Tracheophyta</taxon>
        <taxon>Spermatophyta</taxon>
        <taxon>Magnoliopsida</taxon>
        <taxon>eudicotyledons</taxon>
        <taxon>Gunneridae</taxon>
        <taxon>Pentapetalae</taxon>
        <taxon>rosids</taxon>
        <taxon>fabids</taxon>
        <taxon>Fabales</taxon>
        <taxon>Fabaceae</taxon>
        <taxon>Papilionoideae</taxon>
        <taxon>50 kb inversion clade</taxon>
        <taxon>NPAAA clade</taxon>
        <taxon>indigoferoid/millettioid clade</taxon>
        <taxon>Phaseoleae</taxon>
        <taxon>Sphenostylis</taxon>
    </lineage>
</organism>
<dbReference type="Gramene" id="rna-AYBTSS11_LOCUS5241">
    <property type="protein sequence ID" value="CAJ1931412.1"/>
    <property type="gene ID" value="gene-AYBTSS11_LOCUS5241"/>
</dbReference>
<dbReference type="Proteomes" id="UP001189624">
    <property type="component" value="Chromosome 2"/>
</dbReference>
<dbReference type="AlphaFoldDB" id="A0AA86RXU9"/>
<proteinExistence type="predicted"/>
<keyword evidence="2" id="KW-1185">Reference proteome</keyword>
<accession>A0AA86RXU9</accession>
<reference evidence="1" key="1">
    <citation type="submission" date="2023-10" db="EMBL/GenBank/DDBJ databases">
        <authorList>
            <person name="Domelevo Entfellner J.-B."/>
        </authorList>
    </citation>
    <scope>NUCLEOTIDE SEQUENCE</scope>
</reference>
<sequence>MRDLTDAKKNKRPWTRIVHSSIPKAITYSFNPNVNKADWCITGRVQHNGPSVHELQIAECR</sequence>
<evidence type="ECO:0000313" key="2">
    <source>
        <dbReference type="Proteomes" id="UP001189624"/>
    </source>
</evidence>
<gene>
    <name evidence="1" type="ORF">AYBTSS11_LOCUS5241</name>
</gene>
<protein>
    <submittedName>
        <fullName evidence="1">Uncharacterized protein</fullName>
    </submittedName>
</protein>
<feature type="non-terminal residue" evidence="1">
    <location>
        <position position="61"/>
    </location>
</feature>
<evidence type="ECO:0000313" key="1">
    <source>
        <dbReference type="EMBL" id="CAJ1931412.1"/>
    </source>
</evidence>